<dbReference type="SUPFAM" id="SSF46579">
    <property type="entry name" value="Prefoldin"/>
    <property type="match status" value="1"/>
</dbReference>
<reference evidence="2" key="2">
    <citation type="journal article" date="2021" name="Genome Biol. Evol.">
        <title>Developing a high-quality reference genome for a parasitic bivalve with doubly uniparental inheritance (Bivalvia: Unionida).</title>
        <authorList>
            <person name="Smith C.H."/>
        </authorList>
    </citation>
    <scope>NUCLEOTIDE SEQUENCE</scope>
    <source>
        <strain evidence="2">CHS0354</strain>
        <tissue evidence="2">Mantle</tissue>
    </source>
</reference>
<protein>
    <submittedName>
        <fullName evidence="2">Uncharacterized protein</fullName>
    </submittedName>
</protein>
<dbReference type="InterPro" id="IPR009053">
    <property type="entry name" value="Prefoldin"/>
</dbReference>
<evidence type="ECO:0000313" key="3">
    <source>
        <dbReference type="Proteomes" id="UP001195483"/>
    </source>
</evidence>
<gene>
    <name evidence="2" type="ORF">CHS0354_021860</name>
</gene>
<dbReference type="Proteomes" id="UP001195483">
    <property type="component" value="Unassembled WGS sequence"/>
</dbReference>
<organism evidence="2 3">
    <name type="scientific">Potamilus streckersoni</name>
    <dbReference type="NCBI Taxonomy" id="2493646"/>
    <lineage>
        <taxon>Eukaryota</taxon>
        <taxon>Metazoa</taxon>
        <taxon>Spiralia</taxon>
        <taxon>Lophotrochozoa</taxon>
        <taxon>Mollusca</taxon>
        <taxon>Bivalvia</taxon>
        <taxon>Autobranchia</taxon>
        <taxon>Heteroconchia</taxon>
        <taxon>Palaeoheterodonta</taxon>
        <taxon>Unionida</taxon>
        <taxon>Unionoidea</taxon>
        <taxon>Unionidae</taxon>
        <taxon>Ambleminae</taxon>
        <taxon>Lampsilini</taxon>
        <taxon>Potamilus</taxon>
    </lineage>
</organism>
<reference evidence="2" key="1">
    <citation type="journal article" date="2021" name="Genome Biol. Evol.">
        <title>A High-Quality Reference Genome for a Parasitic Bivalve with Doubly Uniparental Inheritance (Bivalvia: Unionida).</title>
        <authorList>
            <person name="Smith C.H."/>
        </authorList>
    </citation>
    <scope>NUCLEOTIDE SEQUENCE</scope>
    <source>
        <strain evidence="2">CHS0354</strain>
    </source>
</reference>
<dbReference type="AlphaFoldDB" id="A0AAE0SER0"/>
<accession>A0AAE0SER0</accession>
<sequence length="86" mass="9951">MDLEKNINEQKVLENELKNLRKGASVYKKQQNSNVFFKANREKVFHEAKKNLEDLITEYKQLEATSEGIQGETTPLELSNPVEQDV</sequence>
<comment type="caution">
    <text evidence="2">The sequence shown here is derived from an EMBL/GenBank/DDBJ whole genome shotgun (WGS) entry which is preliminary data.</text>
</comment>
<reference evidence="2" key="3">
    <citation type="submission" date="2023-05" db="EMBL/GenBank/DDBJ databases">
        <authorList>
            <person name="Smith C.H."/>
        </authorList>
    </citation>
    <scope>NUCLEOTIDE SEQUENCE</scope>
    <source>
        <strain evidence="2">CHS0354</strain>
        <tissue evidence="2">Mantle</tissue>
    </source>
</reference>
<name>A0AAE0SER0_9BIVA</name>
<dbReference type="InterPro" id="IPR054148">
    <property type="entry name" value="ASNSD1-SEP"/>
</dbReference>
<dbReference type="Pfam" id="PF21975">
    <property type="entry name" value="ASNSD1-SEP"/>
    <property type="match status" value="1"/>
</dbReference>
<dbReference type="Gene3D" id="1.10.287.370">
    <property type="match status" value="1"/>
</dbReference>
<keyword evidence="3" id="KW-1185">Reference proteome</keyword>
<feature type="region of interest" description="Disordered" evidence="1">
    <location>
        <begin position="66"/>
        <end position="86"/>
    </location>
</feature>
<proteinExistence type="predicted"/>
<feature type="compositionally biased region" description="Polar residues" evidence="1">
    <location>
        <begin position="66"/>
        <end position="77"/>
    </location>
</feature>
<evidence type="ECO:0000256" key="1">
    <source>
        <dbReference type="SAM" id="MobiDB-lite"/>
    </source>
</evidence>
<dbReference type="EMBL" id="JAEAOA010001330">
    <property type="protein sequence ID" value="KAK3590586.1"/>
    <property type="molecule type" value="Genomic_DNA"/>
</dbReference>
<evidence type="ECO:0000313" key="2">
    <source>
        <dbReference type="EMBL" id="KAK3590586.1"/>
    </source>
</evidence>